<protein>
    <recommendedName>
        <fullName evidence="3">Glycoside hydrolase family 42 N-terminal domain-containing protein</fullName>
    </recommendedName>
</protein>
<keyword evidence="2" id="KW-1185">Reference proteome</keyword>
<dbReference type="Gene3D" id="3.20.20.80">
    <property type="entry name" value="Glycosidases"/>
    <property type="match status" value="1"/>
</dbReference>
<sequence>MHVYTKLTVLVTLLLCCRYNHTLAQGDGFIYKNGQRTFVFGSYYLPAAEDTLKEMTDAGFNLFSCRNRQELDRLQKLHVQGWMWVHLHKGVTPELKKTVAENAGHPALALWSGPDELVWNFTAHSKLYRKEGIHSVAGAWKKLTPEALAYGRQQAAALLPKLQEAAAYVRSADKGNRQIWMNEAEASDMAYVGDYMNAIDIAGCDIYPIKANLPAGSTAPRKAIQIIGKATRKWTAISQQKPVWMVLQGFSWNELLAVEPENAVGRPVAYPSFEESRFMAYDAIANGAAGILYWDMRYLTSDPFRQSLYGLAREFKALQPLLSTEPKPVTVTAWQPELSGDDRVAATARQYGRDWMVVIVNSADTSQLAAVVQGLHLLNGQQLVELYGTDEVQVKNGQFVTRLRPFQVKVFATGRKWETANRKGRNYAGQ</sequence>
<evidence type="ECO:0000313" key="2">
    <source>
        <dbReference type="Proteomes" id="UP000246099"/>
    </source>
</evidence>
<dbReference type="EMBL" id="CP029600">
    <property type="protein sequence ID" value="AWO00672.1"/>
    <property type="molecule type" value="Genomic_DNA"/>
</dbReference>
<dbReference type="InterPro" id="IPR017853">
    <property type="entry name" value="GH"/>
</dbReference>
<accession>A0ABN5LWW8</accession>
<dbReference type="InterPro" id="IPR013780">
    <property type="entry name" value="Glyco_hydro_b"/>
</dbReference>
<gene>
    <name evidence="1" type="ORF">DLD77_02650</name>
</gene>
<dbReference type="RefSeq" id="WP_119076370.1">
    <property type="nucleotide sequence ID" value="NZ_CP029600.1"/>
</dbReference>
<organism evidence="1 2">
    <name type="scientific">Chitinophaga alhagiae</name>
    <dbReference type="NCBI Taxonomy" id="2203219"/>
    <lineage>
        <taxon>Bacteria</taxon>
        <taxon>Pseudomonadati</taxon>
        <taxon>Bacteroidota</taxon>
        <taxon>Chitinophagia</taxon>
        <taxon>Chitinophagales</taxon>
        <taxon>Chitinophagaceae</taxon>
        <taxon>Chitinophaga</taxon>
    </lineage>
</organism>
<name>A0ABN5LWW8_9BACT</name>
<dbReference type="SUPFAM" id="SSF51011">
    <property type="entry name" value="Glycosyl hydrolase domain"/>
    <property type="match status" value="1"/>
</dbReference>
<evidence type="ECO:0008006" key="3">
    <source>
        <dbReference type="Google" id="ProtNLM"/>
    </source>
</evidence>
<dbReference type="SUPFAM" id="SSF51445">
    <property type="entry name" value="(Trans)glycosidases"/>
    <property type="match status" value="1"/>
</dbReference>
<dbReference type="Proteomes" id="UP000246099">
    <property type="component" value="Chromosome"/>
</dbReference>
<proteinExistence type="predicted"/>
<dbReference type="Gene3D" id="2.60.40.1180">
    <property type="entry name" value="Golgi alpha-mannosidase II"/>
    <property type="match status" value="1"/>
</dbReference>
<reference evidence="1 2" key="1">
    <citation type="submission" date="2018-05" db="EMBL/GenBank/DDBJ databases">
        <title>Chitinophaga sp. nov., isolated from rhizosphere soil of Alhagi.</title>
        <authorList>
            <person name="Liu Y."/>
        </authorList>
    </citation>
    <scope>NUCLEOTIDE SEQUENCE [LARGE SCALE GENOMIC DNA]</scope>
    <source>
        <strain evidence="1 2">T22</strain>
    </source>
</reference>
<evidence type="ECO:0000313" key="1">
    <source>
        <dbReference type="EMBL" id="AWO00672.1"/>
    </source>
</evidence>